<evidence type="ECO:0000256" key="1">
    <source>
        <dbReference type="ARBA" id="ARBA00023002"/>
    </source>
</evidence>
<gene>
    <name evidence="5" type="ORF">C7M71_024695</name>
</gene>
<keyword evidence="1" id="KW-0560">Oxidoreductase</keyword>
<dbReference type="Gene3D" id="3.40.920.10">
    <property type="entry name" value="Pyruvate-ferredoxin oxidoreductase, PFOR, domain III"/>
    <property type="match status" value="1"/>
</dbReference>
<name>A0A345T2B3_9ACTN</name>
<dbReference type="RefSeq" id="WP_114914545.1">
    <property type="nucleotide sequence ID" value="NZ_CP031264.1"/>
</dbReference>
<dbReference type="FunFam" id="3.40.920.10:FF:000002">
    <property type="entry name" value="2-oxoglutarate oxidoreductase, alpha subunit"/>
    <property type="match status" value="1"/>
</dbReference>
<evidence type="ECO:0000259" key="3">
    <source>
        <dbReference type="Pfam" id="PF01855"/>
    </source>
</evidence>
<keyword evidence="6" id="KW-1185">Reference proteome</keyword>
<dbReference type="SUPFAM" id="SSF52518">
    <property type="entry name" value="Thiamin diphosphate-binding fold (THDP-binding)"/>
    <property type="match status" value="1"/>
</dbReference>
<dbReference type="KEGG" id="stri:C7M71_024695"/>
<dbReference type="GO" id="GO:0016903">
    <property type="term" value="F:oxidoreductase activity, acting on the aldehyde or oxo group of donors"/>
    <property type="evidence" value="ECO:0007669"/>
    <property type="project" value="InterPro"/>
</dbReference>
<dbReference type="InterPro" id="IPR029061">
    <property type="entry name" value="THDP-binding"/>
</dbReference>
<dbReference type="SUPFAM" id="SSF53323">
    <property type="entry name" value="Pyruvate-ferredoxin oxidoreductase, PFOR, domain III"/>
    <property type="match status" value="1"/>
</dbReference>
<dbReference type="FunFam" id="3.40.50.970:FF:000022">
    <property type="entry name" value="2-oxoglutarate ferredoxin oxidoreductase alpha subunit"/>
    <property type="match status" value="1"/>
</dbReference>
<sequence length="628" mass="67177">MAVRTKEIKQLDRVVIRFAGDSGDGMQLTGDRFTSETASFGNDLSTLPNFPAEIRAPAGTLPGVSSFQLHFADHDILTPGDAPHVLVAMNPAALKANLPDVPRGAEIIVNTDEFTKRALAKVGYAGDPLADGSLEAWSVHRVPLTTLTLEALKDSGLARRDAERAKNMFALGLLSWMYHRPTEGTERFLRAKFAGRPQIAEANVAAFRAGWNFGETTEDFAVSYEVAPAPLPAGRYRNISGNLALSYGLIAASRRSGLPLYLGSYPITPASDILHELARHKNFGVRTFQAEDEIAGIGAALGAAFGGALAVTTTSGPGVALKSETIGLAVSLELPLLIVDIQRGGPSTGLPTKTEQADLLQAMYGRNGEAPVPIVAPATPADCFDAAVEAARIALAYRTPVLLLSDGYLANGSEPWRIPDVAGLPDLAPVFATEPNHTTDQGQEVFWPYKRDPRTLARPWALPGTPGLEHRIGGIEKQDGSGNISYDPANHEHMVRTRQAKIDGIAATIPPVDVDDPTGDAPLLVLGWGSTYGPITAAVRRARAQGGRVAQAHLRHLNPFPADLGTVLRSYRQVLIPEMNLGQLTRLIRAQYLVDARPITQVNGMPFKAEHLADAIQAALQEGPTRHV</sequence>
<dbReference type="InterPro" id="IPR050722">
    <property type="entry name" value="Pyruvate:ferred/Flavod_OxRd"/>
</dbReference>
<feature type="domain" description="Pyruvate/ketoisovalerate oxidoreductase catalytic" evidence="2">
    <location>
        <begin position="23"/>
        <end position="210"/>
    </location>
</feature>
<dbReference type="CDD" id="cd07034">
    <property type="entry name" value="TPP_PYR_PFOR_IOR-alpha_like"/>
    <property type="match status" value="1"/>
</dbReference>
<evidence type="ECO:0000259" key="2">
    <source>
        <dbReference type="Pfam" id="PF01558"/>
    </source>
</evidence>
<dbReference type="InterPro" id="IPR002880">
    <property type="entry name" value="Pyrv_Fd/Flavodoxin_OxRdtase_N"/>
</dbReference>
<dbReference type="InterPro" id="IPR033412">
    <property type="entry name" value="PFOR_II"/>
</dbReference>
<evidence type="ECO:0000259" key="4">
    <source>
        <dbReference type="Pfam" id="PF17147"/>
    </source>
</evidence>
<dbReference type="EMBL" id="CP031264">
    <property type="protein sequence ID" value="AXI80118.1"/>
    <property type="molecule type" value="Genomic_DNA"/>
</dbReference>
<dbReference type="AlphaFoldDB" id="A0A345T2B3"/>
<dbReference type="PANTHER" id="PTHR32154">
    <property type="entry name" value="PYRUVATE-FLAVODOXIN OXIDOREDUCTASE-RELATED"/>
    <property type="match status" value="1"/>
</dbReference>
<dbReference type="SUPFAM" id="SSF52922">
    <property type="entry name" value="TK C-terminal domain-like"/>
    <property type="match status" value="1"/>
</dbReference>
<feature type="domain" description="Pyruvate flavodoxin/ferredoxin oxidoreductase pyrimidine binding" evidence="3">
    <location>
        <begin position="263"/>
        <end position="475"/>
    </location>
</feature>
<organism evidence="5 6">
    <name type="scientific">Peterkaempfera bronchialis</name>
    <dbReference type="NCBI Taxonomy" id="2126346"/>
    <lineage>
        <taxon>Bacteria</taxon>
        <taxon>Bacillati</taxon>
        <taxon>Actinomycetota</taxon>
        <taxon>Actinomycetes</taxon>
        <taxon>Kitasatosporales</taxon>
        <taxon>Streptomycetaceae</taxon>
        <taxon>Peterkaempfera</taxon>
    </lineage>
</organism>
<reference evidence="6" key="1">
    <citation type="submission" date="2018-07" db="EMBL/GenBank/DDBJ databases">
        <title>Streptacidiphilus bronchialis DSM 106435 chromosome.</title>
        <authorList>
            <person name="Batra D."/>
            <person name="Gulvik C.A."/>
        </authorList>
    </citation>
    <scope>NUCLEOTIDE SEQUENCE [LARGE SCALE GENOMIC DNA]</scope>
    <source>
        <strain evidence="6">DSM 106435</strain>
    </source>
</reference>
<dbReference type="GO" id="GO:0006979">
    <property type="term" value="P:response to oxidative stress"/>
    <property type="evidence" value="ECO:0007669"/>
    <property type="project" value="TreeGrafter"/>
</dbReference>
<dbReference type="OrthoDB" id="9794954at2"/>
<dbReference type="Proteomes" id="UP000249340">
    <property type="component" value="Chromosome"/>
</dbReference>
<dbReference type="InterPro" id="IPR022367">
    <property type="entry name" value="2-oxoacid/accept_OxRdtase_asu"/>
</dbReference>
<dbReference type="Gene3D" id="3.40.50.920">
    <property type="match status" value="1"/>
</dbReference>
<evidence type="ECO:0000313" key="6">
    <source>
        <dbReference type="Proteomes" id="UP000249340"/>
    </source>
</evidence>
<dbReference type="InterPro" id="IPR019752">
    <property type="entry name" value="Pyrv/ketoisovalerate_OxRed_cat"/>
</dbReference>
<dbReference type="GO" id="GO:0000287">
    <property type="term" value="F:magnesium ion binding"/>
    <property type="evidence" value="ECO:0007669"/>
    <property type="project" value="UniProtKB-ARBA"/>
</dbReference>
<proteinExistence type="predicted"/>
<dbReference type="Pfam" id="PF01855">
    <property type="entry name" value="POR_N"/>
    <property type="match status" value="1"/>
</dbReference>
<protein>
    <submittedName>
        <fullName evidence="5">2-oxoacid:acceptor oxidoreductase subunit alpha</fullName>
    </submittedName>
</protein>
<dbReference type="InterPro" id="IPR009014">
    <property type="entry name" value="Transketo_C/PFOR_II"/>
</dbReference>
<accession>A0A345T2B3</accession>
<dbReference type="PANTHER" id="PTHR32154:SF20">
    <property type="entry name" value="2-OXOGLUTARATE OXIDOREDUCTASE SUBUNIT KORA"/>
    <property type="match status" value="1"/>
</dbReference>
<evidence type="ECO:0000313" key="5">
    <source>
        <dbReference type="EMBL" id="AXI80118.1"/>
    </source>
</evidence>
<feature type="domain" description="Pyruvate:ferredoxin oxidoreductase core" evidence="4">
    <location>
        <begin position="523"/>
        <end position="604"/>
    </location>
</feature>
<dbReference type="InterPro" id="IPR002869">
    <property type="entry name" value="Pyrv_flavodox_OxRed_cen"/>
</dbReference>
<dbReference type="NCBIfam" id="TIGR03710">
    <property type="entry name" value="OAFO_sf"/>
    <property type="match status" value="1"/>
</dbReference>
<dbReference type="Gene3D" id="3.40.50.970">
    <property type="match status" value="1"/>
</dbReference>
<dbReference type="Pfam" id="PF01558">
    <property type="entry name" value="POR"/>
    <property type="match status" value="1"/>
</dbReference>
<dbReference type="Pfam" id="PF17147">
    <property type="entry name" value="PFOR_II"/>
    <property type="match status" value="1"/>
</dbReference>